<comment type="subcellular location">
    <subcellularLocation>
        <location evidence="1">Golgi apparatus membrane</location>
        <topology evidence="1">Peripheral membrane protein</topology>
        <orientation evidence="1">Cytoplasmic side</orientation>
    </subcellularLocation>
</comment>
<gene>
    <name evidence="5" type="ORF">UA74_23150</name>
</gene>
<reference evidence="6" key="1">
    <citation type="submission" date="2016-06" db="EMBL/GenBank/DDBJ databases">
        <title>Complete genome sequence of Actinoalloteichus fjordicus DSM 46855 (=ADI127-17), type strain of the new species Actinoalloteichus fjordicus.</title>
        <authorList>
            <person name="Ruckert C."/>
            <person name="Nouioui I."/>
            <person name="Willmese J."/>
            <person name="van Wezel G."/>
            <person name="Klenk H.-P."/>
            <person name="Kalinowski J."/>
            <person name="Zotchev S.B."/>
        </authorList>
    </citation>
    <scope>NUCLEOTIDE SEQUENCE [LARGE SCALE GENOMIC DNA]</scope>
    <source>
        <strain evidence="6">ADI127-7</strain>
    </source>
</reference>
<name>A0AAC9LF13_9PSEU</name>
<dbReference type="EMBL" id="CP016076">
    <property type="protein sequence ID" value="APU16648.1"/>
    <property type="molecule type" value="Genomic_DNA"/>
</dbReference>
<dbReference type="GO" id="GO:0070273">
    <property type="term" value="F:phosphatidylinositol-4-phosphate binding"/>
    <property type="evidence" value="ECO:0007669"/>
    <property type="project" value="InterPro"/>
</dbReference>
<proteinExistence type="predicted"/>
<dbReference type="KEGG" id="acad:UA74_23150"/>
<evidence type="ECO:0000256" key="3">
    <source>
        <dbReference type="ARBA" id="ARBA00023121"/>
    </source>
</evidence>
<protein>
    <submittedName>
        <fullName evidence="5">Golgi phosphoprotein 3 (GPP34)</fullName>
    </submittedName>
</protein>
<keyword evidence="2" id="KW-0333">Golgi apparatus</keyword>
<dbReference type="Proteomes" id="UP000185511">
    <property type="component" value="Chromosome"/>
</dbReference>
<dbReference type="GO" id="GO:0005737">
    <property type="term" value="C:cytoplasm"/>
    <property type="evidence" value="ECO:0007669"/>
    <property type="project" value="UniProtKB-ARBA"/>
</dbReference>
<keyword evidence="4" id="KW-0472">Membrane</keyword>
<sequence length="216" mass="23609">MDAPESLAPRLYLLACDLQRDRLVNRDQLGLTLRAAALDDLLTHGLLTDENGKPAVARSGPTTADRLQDDLLAAVEAEKPRAWKWWVSRRGGAAVDAVGEQLADADLIRHSTGRTLLVFPARQVEVLHPEIAEDLRRKAIAILKDDLPMDRIDRRDAAMTSLAAEGQLRTVFSGAERRRHRARLRELREHVGPAAAALRKALSERQAAIASSGGGG</sequence>
<keyword evidence="3" id="KW-0446">Lipid-binding</keyword>
<dbReference type="RefSeq" id="WP_075742154.1">
    <property type="nucleotide sequence ID" value="NZ_CP016076.1"/>
</dbReference>
<organism evidence="5 6">
    <name type="scientific">Actinoalloteichus fjordicus</name>
    <dbReference type="NCBI Taxonomy" id="1612552"/>
    <lineage>
        <taxon>Bacteria</taxon>
        <taxon>Bacillati</taxon>
        <taxon>Actinomycetota</taxon>
        <taxon>Actinomycetes</taxon>
        <taxon>Pseudonocardiales</taxon>
        <taxon>Pseudonocardiaceae</taxon>
        <taxon>Actinoalloteichus</taxon>
    </lineage>
</organism>
<accession>A0AAC9LF13</accession>
<dbReference type="InterPro" id="IPR008628">
    <property type="entry name" value="GPP34-like"/>
</dbReference>
<evidence type="ECO:0000313" key="5">
    <source>
        <dbReference type="EMBL" id="APU16648.1"/>
    </source>
</evidence>
<dbReference type="Gene3D" id="1.10.3630.10">
    <property type="entry name" value="yeast vps74-n-term truncation variant domain like"/>
    <property type="match status" value="1"/>
</dbReference>
<dbReference type="GO" id="GO:0012505">
    <property type="term" value="C:endomembrane system"/>
    <property type="evidence" value="ECO:0007669"/>
    <property type="project" value="UniProtKB-ARBA"/>
</dbReference>
<evidence type="ECO:0000256" key="1">
    <source>
        <dbReference type="ARBA" id="ARBA00004255"/>
    </source>
</evidence>
<evidence type="ECO:0000256" key="2">
    <source>
        <dbReference type="ARBA" id="ARBA00023034"/>
    </source>
</evidence>
<dbReference type="AlphaFoldDB" id="A0AAC9LF13"/>
<dbReference type="Pfam" id="PF05719">
    <property type="entry name" value="GPP34"/>
    <property type="match status" value="1"/>
</dbReference>
<evidence type="ECO:0000256" key="4">
    <source>
        <dbReference type="ARBA" id="ARBA00023136"/>
    </source>
</evidence>
<dbReference type="InterPro" id="IPR038261">
    <property type="entry name" value="GPP34-like_sf"/>
</dbReference>
<evidence type="ECO:0000313" key="6">
    <source>
        <dbReference type="Proteomes" id="UP000185511"/>
    </source>
</evidence>
<keyword evidence="6" id="KW-1185">Reference proteome</keyword>